<gene>
    <name evidence="5" type="ORF">SERIO_v1c10200</name>
</gene>
<dbReference type="Gene3D" id="3.40.50.150">
    <property type="entry name" value="Vaccinia Virus protein VP39"/>
    <property type="match status" value="1"/>
</dbReference>
<dbReference type="EMBL" id="CP011856">
    <property type="protein sequence ID" value="AKM54576.1"/>
    <property type="molecule type" value="Genomic_DNA"/>
</dbReference>
<keyword evidence="1 5" id="KW-0489">Methyltransferase</keyword>
<dbReference type="InterPro" id="IPR013216">
    <property type="entry name" value="Methyltransf_11"/>
</dbReference>
<dbReference type="STRING" id="315358.SERIO_v1c10200"/>
<dbReference type="PANTHER" id="PTHR43464:SF19">
    <property type="entry name" value="UBIQUINONE BIOSYNTHESIS O-METHYLTRANSFERASE, MITOCHONDRIAL"/>
    <property type="match status" value="1"/>
</dbReference>
<evidence type="ECO:0000313" key="5">
    <source>
        <dbReference type="EMBL" id="AKM54576.1"/>
    </source>
</evidence>
<dbReference type="Pfam" id="PF08241">
    <property type="entry name" value="Methyltransf_11"/>
    <property type="match status" value="1"/>
</dbReference>
<dbReference type="GO" id="GO:0032259">
    <property type="term" value="P:methylation"/>
    <property type="evidence" value="ECO:0007669"/>
    <property type="project" value="UniProtKB-KW"/>
</dbReference>
<dbReference type="AlphaFoldDB" id="A0A0H3XKV3"/>
<evidence type="ECO:0000259" key="4">
    <source>
        <dbReference type="Pfam" id="PF08241"/>
    </source>
</evidence>
<evidence type="ECO:0000256" key="3">
    <source>
        <dbReference type="ARBA" id="ARBA00022691"/>
    </source>
</evidence>
<dbReference type="RefSeq" id="WP_047791770.1">
    <property type="nucleotide sequence ID" value="NZ_CP011856.1"/>
</dbReference>
<reference evidence="6" key="2">
    <citation type="submission" date="2015-06" db="EMBL/GenBank/DDBJ databases">
        <title>Complete genome sequence of Spiroplasma eriocheiris TDA-040725-5 (DSM 21848).</title>
        <authorList>
            <person name="Lo W.-S."/>
            <person name="Kuo C.-H."/>
        </authorList>
    </citation>
    <scope>NUCLEOTIDE SEQUENCE [LARGE SCALE GENOMIC DNA]</scope>
    <source>
        <strain evidence="6">TDA-040725-5</strain>
    </source>
</reference>
<evidence type="ECO:0000256" key="2">
    <source>
        <dbReference type="ARBA" id="ARBA00022679"/>
    </source>
</evidence>
<name>A0A0H3XKV3_9MOLU</name>
<proteinExistence type="predicted"/>
<evidence type="ECO:0000313" key="6">
    <source>
        <dbReference type="Proteomes" id="UP000035661"/>
    </source>
</evidence>
<dbReference type="GO" id="GO:0008757">
    <property type="term" value="F:S-adenosylmethionine-dependent methyltransferase activity"/>
    <property type="evidence" value="ECO:0007669"/>
    <property type="project" value="InterPro"/>
</dbReference>
<dbReference type="CDD" id="cd02440">
    <property type="entry name" value="AdoMet_MTases"/>
    <property type="match status" value="1"/>
</dbReference>
<keyword evidence="2 5" id="KW-0808">Transferase</keyword>
<evidence type="ECO:0000256" key="1">
    <source>
        <dbReference type="ARBA" id="ARBA00022603"/>
    </source>
</evidence>
<keyword evidence="3" id="KW-0949">S-adenosyl-L-methionine</keyword>
<dbReference type="PANTHER" id="PTHR43464">
    <property type="entry name" value="METHYLTRANSFERASE"/>
    <property type="match status" value="1"/>
</dbReference>
<dbReference type="Proteomes" id="UP000035661">
    <property type="component" value="Chromosome"/>
</dbReference>
<dbReference type="KEGG" id="seri:SERIO_v1c10200"/>
<keyword evidence="6" id="KW-1185">Reference proteome</keyword>
<organism evidence="5 6">
    <name type="scientific">Spiroplasma eriocheiris</name>
    <dbReference type="NCBI Taxonomy" id="315358"/>
    <lineage>
        <taxon>Bacteria</taxon>
        <taxon>Bacillati</taxon>
        <taxon>Mycoplasmatota</taxon>
        <taxon>Mollicutes</taxon>
        <taxon>Entomoplasmatales</taxon>
        <taxon>Spiroplasmataceae</taxon>
        <taxon>Spiroplasma</taxon>
    </lineage>
</organism>
<accession>A0A0H3XKV3</accession>
<protein>
    <submittedName>
        <fullName evidence="5">SAM-dependent methyltransferase</fullName>
    </submittedName>
</protein>
<sequence>MKQNKYDNPEFFNKYQEMERSQLGLVGAGEWHEFEKMMPNFKDKTVLDLGCGFGWHCLYAAEHGAKSVIGVDISEKMLAEANKKNNYPNIIKYINSPIEDIEFPQESFDVVLSSLTFHYLNSFSDICAKVNNYLTKNGEFIFSVEHPVFTAEGSENWFYNDQGQILHWPVDNYFSEGVRETNFLGEKVFKYHRTLTTYISELINHGFEITNLVEPKPDSKLLATVSGMEDELRRPMMLLIAAKKVNHK</sequence>
<dbReference type="SUPFAM" id="SSF53335">
    <property type="entry name" value="S-adenosyl-L-methionine-dependent methyltransferases"/>
    <property type="match status" value="1"/>
</dbReference>
<feature type="domain" description="Methyltransferase type 11" evidence="4">
    <location>
        <begin position="47"/>
        <end position="142"/>
    </location>
</feature>
<reference evidence="5 6" key="1">
    <citation type="journal article" date="2015" name="Genome Biol. Evol.">
        <title>Found and Lost: The Fates of Horizontally Acquired Genes in Arthropod-Symbiotic Spiroplasma.</title>
        <authorList>
            <person name="Lo W.S."/>
            <person name="Gasparich G.E."/>
            <person name="Kuo C.H."/>
        </authorList>
    </citation>
    <scope>NUCLEOTIDE SEQUENCE [LARGE SCALE GENOMIC DNA]</scope>
    <source>
        <strain evidence="6">TDA-040725-5</strain>
    </source>
</reference>
<dbReference type="InterPro" id="IPR029063">
    <property type="entry name" value="SAM-dependent_MTases_sf"/>
</dbReference>
<dbReference type="PATRIC" id="fig|743698.3.peg.1030"/>